<sequence>MIEAIRALFAPKRRRDDAQQNEEQAKRRAEIDARAVDSTSAGGAFDGTGDTESAEAAFGSGPERARRTAAERRNGRAAAAAARKYDDDEQDYDDDEEDYDDDEEEYDDDEEEYDDNEIDSENASNRLARWRNVKVKKLLGARRAMLADALAQAVQSVAAAKIYPHQRAAAMLLVERFCSGSPGTLFVMDCGLGKTHTVLLLAGALLACGVRVVIASENLLTSEWKRVFGELWPQFLGNYAPEIVVSGHKDIHKTHAADAFAQREDEDAVIILDEASRYSDESNAMHAAISESVANGYQPFRILVTATPFTSTFTKLADLLSLTGVVRDDELDDFKEKFETEARFLVRGIQMGHDTNATELADFCAELTVGRRALEDRDATVVTSLVHELAVRVQKDISVLSIPLTQPPSFWNRLIATARNLCAHQVLDIVSKCELSDTFALRVTRELQIEPPSGDRMDAPVEAIVDLICTMATEGVVVYVPSDIASGAWYLWARLIAILGPGKCTIIDQDTKQDERRRIIASFDEPVDEREYNVLFATTETAGFGINLPSIDFAILLTSAWTASTNAQATYRNIRAYSNGLARSKHLVQVIMIGSHGSVALSRFSRAAFRGKIGAALFPPLFPSDAAWDLPLLATTETPLTTEKRDAIAALSEKNQFTNEMTTMTYEDFLKQLTKLEAPADHSIDFLFDCGFNRAYSRSAKQRSSAAKTKKGIRRTTGGGLQYKTLRAKNEAERAVLAGISTPHATPNLTPEVLAQCTAQADLIKVGIQRAQNALDRGHVWRPSTSQEYSFLFPKTTSSDAPVRRMMITASSLSGSLFPTRPIRQNAYMRAGVELEPRALEHISKKYSFNFVKDVEKWTRALPSDPTFLAATLDGLTTTGIIVEVKFVHNFMDVITPAGATKKYEAYLSQVQAQMHVFDIAMAMLVFYSIDAETGDMLSCEYWIRRDDAWLDRMKPTFAVALAKQRERHNFDLSSL</sequence>
<dbReference type="Gene3D" id="3.40.50.300">
    <property type="entry name" value="P-loop containing nucleotide triphosphate hydrolases"/>
    <property type="match status" value="2"/>
</dbReference>
<dbReference type="SUPFAM" id="SSF52980">
    <property type="entry name" value="Restriction endonuclease-like"/>
    <property type="match status" value="1"/>
</dbReference>
<keyword evidence="3" id="KW-0378">Hydrolase</keyword>
<evidence type="ECO:0000259" key="2">
    <source>
        <dbReference type="PROSITE" id="PS51192"/>
    </source>
</evidence>
<evidence type="ECO:0000313" key="3">
    <source>
        <dbReference type="EMBL" id="OUS45613.1"/>
    </source>
</evidence>
<accession>A0A1Y5IC40</accession>
<reference evidence="3" key="1">
    <citation type="submission" date="2017-04" db="EMBL/GenBank/DDBJ databases">
        <title>Population genomics of picophytoplankton unveils novel chromosome hypervariability.</title>
        <authorList>
            <consortium name="DOE Joint Genome Institute"/>
            <person name="Blanc-Mathieu R."/>
            <person name="Krasovec M."/>
            <person name="Hebrard M."/>
            <person name="Yau S."/>
            <person name="Desgranges E."/>
            <person name="Martin J."/>
            <person name="Schackwitz W."/>
            <person name="Kuo A."/>
            <person name="Salin G."/>
            <person name="Donnadieu C."/>
            <person name="Desdevises Y."/>
            <person name="Sanchez-Ferandin S."/>
            <person name="Moreau H."/>
            <person name="Rivals E."/>
            <person name="Grigoriev I.V."/>
            <person name="Grimsley N."/>
            <person name="Eyre-Walker A."/>
            <person name="Piganeau G."/>
        </authorList>
    </citation>
    <scope>NUCLEOTIDE SEQUENCE [LARGE SCALE GENOMIC DNA]</scope>
    <source>
        <strain evidence="3">RCC 1115</strain>
    </source>
</reference>
<dbReference type="SMART" id="SM00487">
    <property type="entry name" value="DEXDc"/>
    <property type="match status" value="1"/>
</dbReference>
<organism evidence="3">
    <name type="scientific">Ostreococcus tauri</name>
    <name type="common">Marine green alga</name>
    <dbReference type="NCBI Taxonomy" id="70448"/>
    <lineage>
        <taxon>Eukaryota</taxon>
        <taxon>Viridiplantae</taxon>
        <taxon>Chlorophyta</taxon>
        <taxon>Mamiellophyceae</taxon>
        <taxon>Mamiellales</taxon>
        <taxon>Bathycoccaceae</taxon>
        <taxon>Ostreococcus</taxon>
    </lineage>
</organism>
<dbReference type="PANTHER" id="PTHR45629">
    <property type="entry name" value="SNF2/RAD54 FAMILY MEMBER"/>
    <property type="match status" value="1"/>
</dbReference>
<dbReference type="InterPro" id="IPR011335">
    <property type="entry name" value="Restrct_endonuc-II-like"/>
</dbReference>
<dbReference type="GO" id="GO:0005524">
    <property type="term" value="F:ATP binding"/>
    <property type="evidence" value="ECO:0007669"/>
    <property type="project" value="InterPro"/>
</dbReference>
<dbReference type="Proteomes" id="UP000195557">
    <property type="component" value="Unassembled WGS sequence"/>
</dbReference>
<dbReference type="PROSITE" id="PS51192">
    <property type="entry name" value="HELICASE_ATP_BIND_1"/>
    <property type="match status" value="1"/>
</dbReference>
<proteinExistence type="predicted"/>
<feature type="domain" description="Helicase ATP-binding" evidence="2">
    <location>
        <begin position="175"/>
        <end position="326"/>
    </location>
</feature>
<dbReference type="InterPro" id="IPR011604">
    <property type="entry name" value="PDDEXK-like_dom_sf"/>
</dbReference>
<dbReference type="Gene3D" id="3.90.320.10">
    <property type="match status" value="1"/>
</dbReference>
<dbReference type="InterPro" id="IPR014001">
    <property type="entry name" value="Helicase_ATP-bd"/>
</dbReference>
<dbReference type="Pfam" id="PF09588">
    <property type="entry name" value="YqaJ"/>
    <property type="match status" value="1"/>
</dbReference>
<dbReference type="EMBL" id="KZ155787">
    <property type="protein sequence ID" value="OUS45613.1"/>
    <property type="molecule type" value="Genomic_DNA"/>
</dbReference>
<dbReference type="PANTHER" id="PTHR45629:SF7">
    <property type="entry name" value="DNA EXCISION REPAIR PROTEIN ERCC-6-RELATED"/>
    <property type="match status" value="1"/>
</dbReference>
<dbReference type="Pfam" id="PF00271">
    <property type="entry name" value="Helicase_C"/>
    <property type="match status" value="1"/>
</dbReference>
<feature type="compositionally biased region" description="Acidic residues" evidence="1">
    <location>
        <begin position="87"/>
        <end position="119"/>
    </location>
</feature>
<dbReference type="Pfam" id="PF04851">
    <property type="entry name" value="ResIII"/>
    <property type="match status" value="1"/>
</dbReference>
<dbReference type="SUPFAM" id="SSF52540">
    <property type="entry name" value="P-loop containing nucleoside triphosphate hydrolases"/>
    <property type="match status" value="2"/>
</dbReference>
<dbReference type="InterPro" id="IPR006935">
    <property type="entry name" value="Helicase/UvrB_N"/>
</dbReference>
<dbReference type="InterPro" id="IPR027417">
    <property type="entry name" value="P-loop_NTPase"/>
</dbReference>
<feature type="region of interest" description="Disordered" evidence="1">
    <location>
        <begin position="8"/>
        <end position="119"/>
    </location>
</feature>
<evidence type="ECO:0000256" key="1">
    <source>
        <dbReference type="SAM" id="MobiDB-lite"/>
    </source>
</evidence>
<name>A0A1Y5IC40_OSTTA</name>
<dbReference type="AlphaFoldDB" id="A0A1Y5IC40"/>
<gene>
    <name evidence="3" type="ORF">BE221DRAFT_81940</name>
</gene>
<protein>
    <submittedName>
        <fullName evidence="3">P-loop containing nucleoside triphosphate hydrolase protein</fullName>
    </submittedName>
</protein>
<feature type="compositionally biased region" description="Basic and acidic residues" evidence="1">
    <location>
        <begin position="14"/>
        <end position="35"/>
    </location>
</feature>
<dbReference type="InterPro" id="IPR001650">
    <property type="entry name" value="Helicase_C-like"/>
</dbReference>
<feature type="compositionally biased region" description="Basic and acidic residues" evidence="1">
    <location>
        <begin position="63"/>
        <end position="74"/>
    </location>
</feature>
<dbReference type="GO" id="GO:0016787">
    <property type="term" value="F:hydrolase activity"/>
    <property type="evidence" value="ECO:0007669"/>
    <property type="project" value="UniProtKB-KW"/>
</dbReference>
<dbReference type="GO" id="GO:0003677">
    <property type="term" value="F:DNA binding"/>
    <property type="evidence" value="ECO:0007669"/>
    <property type="project" value="InterPro"/>
</dbReference>
<dbReference type="InterPro" id="IPR019080">
    <property type="entry name" value="YqaJ_viral_recombinase"/>
</dbReference>
<dbReference type="GO" id="GO:0006281">
    <property type="term" value="P:DNA repair"/>
    <property type="evidence" value="ECO:0007669"/>
    <property type="project" value="UniProtKB-ARBA"/>
</dbReference>
<dbReference type="InterPro" id="IPR050496">
    <property type="entry name" value="SNF2_RAD54_helicase_repair"/>
</dbReference>